<dbReference type="SUPFAM" id="SSF54747">
    <property type="entry name" value="Ribosomal L11/L12e N-terminal domain"/>
    <property type="match status" value="1"/>
</dbReference>
<dbReference type="PANTHER" id="PTHR36063">
    <property type="entry name" value="ARABIDOPSIS THALIANA GENOMIC DNA, CHROMOSOME 5, P1 CLONE:MOK16"/>
    <property type="match status" value="1"/>
</dbReference>
<protein>
    <submittedName>
        <fullName evidence="5">Uncharacterized protein</fullName>
    </submittedName>
</protein>
<dbReference type="Gene3D" id="1.10.10.250">
    <property type="entry name" value="Ribosomal protein L11, C-terminal domain"/>
    <property type="match status" value="1"/>
</dbReference>
<organism evidence="5 6">
    <name type="scientific">Gossypium stocksii</name>
    <dbReference type="NCBI Taxonomy" id="47602"/>
    <lineage>
        <taxon>Eukaryota</taxon>
        <taxon>Viridiplantae</taxon>
        <taxon>Streptophyta</taxon>
        <taxon>Embryophyta</taxon>
        <taxon>Tracheophyta</taxon>
        <taxon>Spermatophyta</taxon>
        <taxon>Magnoliopsida</taxon>
        <taxon>eudicotyledons</taxon>
        <taxon>Gunneridae</taxon>
        <taxon>Pentapetalae</taxon>
        <taxon>rosids</taxon>
        <taxon>malvids</taxon>
        <taxon>Malvales</taxon>
        <taxon>Malvaceae</taxon>
        <taxon>Malvoideae</taxon>
        <taxon>Gossypium</taxon>
    </lineage>
</organism>
<name>A0A9D3UF50_9ROSI</name>
<dbReference type="GO" id="GO:1990904">
    <property type="term" value="C:ribonucleoprotein complex"/>
    <property type="evidence" value="ECO:0007669"/>
    <property type="project" value="UniProtKB-KW"/>
</dbReference>
<dbReference type="EMBL" id="JAIQCV010000012">
    <property type="protein sequence ID" value="KAH1039512.1"/>
    <property type="molecule type" value="Genomic_DNA"/>
</dbReference>
<reference evidence="5 6" key="1">
    <citation type="journal article" date="2021" name="Plant Biotechnol. J.">
        <title>Multi-omics assisted identification of the key and species-specific regulatory components of drought-tolerant mechanisms in Gossypium stocksii.</title>
        <authorList>
            <person name="Yu D."/>
            <person name="Ke L."/>
            <person name="Zhang D."/>
            <person name="Wu Y."/>
            <person name="Sun Y."/>
            <person name="Mei J."/>
            <person name="Sun J."/>
            <person name="Sun Y."/>
        </authorList>
    </citation>
    <scope>NUCLEOTIDE SEQUENCE [LARGE SCALE GENOMIC DNA]</scope>
    <source>
        <strain evidence="6">cv. E1</strain>
        <tissue evidence="5">Leaf</tissue>
    </source>
</reference>
<dbReference type="InterPro" id="IPR036769">
    <property type="entry name" value="Ribosomal_uL11_C_sf"/>
</dbReference>
<dbReference type="OrthoDB" id="1044997at2759"/>
<evidence type="ECO:0000256" key="3">
    <source>
        <dbReference type="ARBA" id="ARBA00023274"/>
    </source>
</evidence>
<dbReference type="GO" id="GO:0005840">
    <property type="term" value="C:ribosome"/>
    <property type="evidence" value="ECO:0007669"/>
    <property type="project" value="UniProtKB-KW"/>
</dbReference>
<evidence type="ECO:0000313" key="5">
    <source>
        <dbReference type="EMBL" id="KAH1039512.1"/>
    </source>
</evidence>
<evidence type="ECO:0000256" key="4">
    <source>
        <dbReference type="SAM" id="MobiDB-lite"/>
    </source>
</evidence>
<dbReference type="PANTHER" id="PTHR36063:SF1">
    <property type="entry name" value="ARABIDOPSIS THALIANA GENOMIC DNA, CHROMOSOME 5, P1 CLONE:MOK16"/>
    <property type="match status" value="1"/>
</dbReference>
<feature type="compositionally biased region" description="Acidic residues" evidence="4">
    <location>
        <begin position="173"/>
        <end position="184"/>
    </location>
</feature>
<dbReference type="Gene3D" id="3.30.1550.10">
    <property type="entry name" value="Ribosomal protein L11/L12, N-terminal domain"/>
    <property type="match status" value="1"/>
</dbReference>
<keyword evidence="3" id="KW-0687">Ribonucleoprotein</keyword>
<evidence type="ECO:0000313" key="6">
    <source>
        <dbReference type="Proteomes" id="UP000828251"/>
    </source>
</evidence>
<dbReference type="InterPro" id="IPR036796">
    <property type="entry name" value="Ribosomal_uL11_N_sf"/>
</dbReference>
<dbReference type="AlphaFoldDB" id="A0A9D3UF50"/>
<keyword evidence="6" id="KW-1185">Reference proteome</keyword>
<gene>
    <name evidence="5" type="ORF">J1N35_041255</name>
</gene>
<keyword evidence="2" id="KW-0689">Ribosomal protein</keyword>
<dbReference type="Proteomes" id="UP000828251">
    <property type="component" value="Unassembled WGS sequence"/>
</dbReference>
<evidence type="ECO:0000256" key="2">
    <source>
        <dbReference type="ARBA" id="ARBA00022980"/>
    </source>
</evidence>
<feature type="region of interest" description="Disordered" evidence="4">
    <location>
        <begin position="160"/>
        <end position="184"/>
    </location>
</feature>
<comment type="similarity">
    <text evidence="1">Belongs to the universal ribosomal protein uL11 family.</text>
</comment>
<evidence type="ECO:0000256" key="1">
    <source>
        <dbReference type="ARBA" id="ARBA00010537"/>
    </source>
</evidence>
<proteinExistence type="inferred from homology"/>
<sequence length="184" mass="20003">METSESGFDPTQVIDVLVRVTGGEVGAASFLAPKVDPLGLFPRHCQRNRKGLLEGFTCHGQAKVTMVPSAAALVVKALKEPDGIPGFERMGTCVSAGCTVDRKDPKDVQQEISGREVDVPVEQKKNRCESKSFCYSAMGKEMRHLSSWVEVAPPLLISPLRNRTSNSPVLETITEDEAEDSNDD</sequence>
<accession>A0A9D3UF50</accession>
<comment type="caution">
    <text evidence="5">The sequence shown here is derived from an EMBL/GenBank/DDBJ whole genome shotgun (WGS) entry which is preliminary data.</text>
</comment>